<proteinExistence type="predicted"/>
<feature type="domain" description="Putative mannosyltransferase YkcA/B-like C-terminal" evidence="11">
    <location>
        <begin position="549"/>
        <end position="629"/>
    </location>
</feature>
<dbReference type="PANTHER" id="PTHR33908">
    <property type="entry name" value="MANNOSYLTRANSFERASE YKCB-RELATED"/>
    <property type="match status" value="1"/>
</dbReference>
<feature type="transmembrane region" description="Helical" evidence="9">
    <location>
        <begin position="179"/>
        <end position="212"/>
    </location>
</feature>
<evidence type="ECO:0000259" key="11">
    <source>
        <dbReference type="Pfam" id="PF24878"/>
    </source>
</evidence>
<feature type="transmembrane region" description="Helical" evidence="9">
    <location>
        <begin position="378"/>
        <end position="394"/>
    </location>
</feature>
<comment type="subcellular location">
    <subcellularLocation>
        <location evidence="1">Cell membrane</location>
        <topology evidence="1">Multi-pass membrane protein</topology>
    </subcellularLocation>
</comment>
<feature type="transmembrane region" description="Helical" evidence="9">
    <location>
        <begin position="324"/>
        <end position="341"/>
    </location>
</feature>
<dbReference type="OrthoDB" id="5241882at2"/>
<feature type="transmembrane region" description="Helical" evidence="9">
    <location>
        <begin position="224"/>
        <end position="245"/>
    </location>
</feature>
<evidence type="ECO:0000259" key="10">
    <source>
        <dbReference type="Pfam" id="PF13231"/>
    </source>
</evidence>
<dbReference type="InterPro" id="IPR056785">
    <property type="entry name" value="YkcA/B-like_C"/>
</dbReference>
<sequence>MTLSTAPVAPVTAATAPPRPRWVRPALAALLAATAVLYLWGLGTSGWANQYYAAAAQAGTQNWTAWLFGSLDAGNAITVDKPPAALWVMALSGRLFGFSPFTMLLPQALMGMASIAVLFATVRRVSGPGAGLLAALVLAVTPVAASMFRYNNPDALLVLLLVVAAYLMVRAIDDGRTRWVVLVGVVLGLAFLTKMLQAFLVVPGLASAYLVAAPVGVCERVRRLVAGAAAMIATAGSFLALVSVWPADSRPYIGGSTDNTLLELALGYNGIQRMTGGAAMPGGAPGGPPGGAGGPAGPGGGVNLFFGGEPGLGRLFGASMGAEASWLLPAALIGLLAGLWFTRRTARTGAVRASLLLWGGWVLVTGAVFSFMDGVIHPYYTVALAPGIAALVGISTSELWRLRAAVVPRAVLAVMSATTGVWAFVLLDRTPDWQPWLRWAVLVGSVVVAMVVAVGAHRLRKATAVVVAAAVVLGAAAPAAYAIETATNGSTGPGMMSGPSRGQGSVGPGGPGSPGGPGGPGSPGGPDGADRTGRAVSGNVALQELVMATDNRWAAATVGSMLAGELELATGASVMAIGGFTGGDDAPTLDEFQGYVAAGEVRYFVAGGPGDPRRGTGAAAQIDAWVRQNFPPTDVGGVMVFDLQHGHSVPDDAHP</sequence>
<feature type="compositionally biased region" description="Gly residues" evidence="8">
    <location>
        <begin position="504"/>
        <end position="527"/>
    </location>
</feature>
<dbReference type="GO" id="GO:0016763">
    <property type="term" value="F:pentosyltransferase activity"/>
    <property type="evidence" value="ECO:0007669"/>
    <property type="project" value="TreeGrafter"/>
</dbReference>
<feature type="transmembrane region" description="Helical" evidence="9">
    <location>
        <begin position="101"/>
        <end position="122"/>
    </location>
</feature>
<feature type="transmembrane region" description="Helical" evidence="9">
    <location>
        <begin position="353"/>
        <end position="372"/>
    </location>
</feature>
<feature type="transmembrane region" description="Helical" evidence="9">
    <location>
        <begin position="128"/>
        <end position="148"/>
    </location>
</feature>
<feature type="transmembrane region" description="Helical" evidence="9">
    <location>
        <begin position="463"/>
        <end position="483"/>
    </location>
</feature>
<dbReference type="Pfam" id="PF24878">
    <property type="entry name" value="YkcB_C"/>
    <property type="match status" value="1"/>
</dbReference>
<dbReference type="InterPro" id="IPR050297">
    <property type="entry name" value="LipidA_mod_glycosyltrf_83"/>
</dbReference>
<keyword evidence="4 12" id="KW-0808">Transferase</keyword>
<feature type="transmembrane region" description="Helical" evidence="9">
    <location>
        <begin position="155"/>
        <end position="173"/>
    </location>
</feature>
<dbReference type="GO" id="GO:0005886">
    <property type="term" value="C:plasma membrane"/>
    <property type="evidence" value="ECO:0007669"/>
    <property type="project" value="UniProtKB-SubCell"/>
</dbReference>
<dbReference type="Pfam" id="PF13231">
    <property type="entry name" value="PMT_2"/>
    <property type="match status" value="1"/>
</dbReference>
<name>A0A7I7JU90_9MYCO</name>
<feature type="transmembrane region" description="Helical" evidence="9">
    <location>
        <begin position="436"/>
        <end position="456"/>
    </location>
</feature>
<gene>
    <name evidence="12" type="ORF">MDUV_02960</name>
</gene>
<feature type="transmembrane region" description="Helical" evidence="9">
    <location>
        <begin position="406"/>
        <end position="424"/>
    </location>
</feature>
<keyword evidence="13" id="KW-1185">Reference proteome</keyword>
<feature type="transmembrane region" description="Helical" evidence="9">
    <location>
        <begin position="23"/>
        <end position="42"/>
    </location>
</feature>
<dbReference type="KEGG" id="mdu:MDUV_02960"/>
<dbReference type="EMBL" id="AP022563">
    <property type="protein sequence ID" value="BBX15436.1"/>
    <property type="molecule type" value="Genomic_DNA"/>
</dbReference>
<evidence type="ECO:0000256" key="7">
    <source>
        <dbReference type="ARBA" id="ARBA00023136"/>
    </source>
</evidence>
<keyword evidence="2" id="KW-1003">Cell membrane</keyword>
<evidence type="ECO:0000256" key="5">
    <source>
        <dbReference type="ARBA" id="ARBA00022692"/>
    </source>
</evidence>
<evidence type="ECO:0000256" key="1">
    <source>
        <dbReference type="ARBA" id="ARBA00004651"/>
    </source>
</evidence>
<dbReference type="InterPro" id="IPR038731">
    <property type="entry name" value="RgtA/B/C-like"/>
</dbReference>
<keyword evidence="7 9" id="KW-0472">Membrane</keyword>
<feature type="region of interest" description="Disordered" evidence="8">
    <location>
        <begin position="489"/>
        <end position="534"/>
    </location>
</feature>
<dbReference type="RefSeq" id="WP_098004766.1">
    <property type="nucleotide sequence ID" value="NZ_AP022563.1"/>
</dbReference>
<dbReference type="AlphaFoldDB" id="A0A7I7JU90"/>
<evidence type="ECO:0000256" key="3">
    <source>
        <dbReference type="ARBA" id="ARBA00022676"/>
    </source>
</evidence>
<feature type="compositionally biased region" description="Low complexity" evidence="8">
    <location>
        <begin position="489"/>
        <end position="503"/>
    </location>
</feature>
<dbReference type="GO" id="GO:0009103">
    <property type="term" value="P:lipopolysaccharide biosynthetic process"/>
    <property type="evidence" value="ECO:0007669"/>
    <property type="project" value="UniProtKB-ARBA"/>
</dbReference>
<evidence type="ECO:0000256" key="9">
    <source>
        <dbReference type="SAM" id="Phobius"/>
    </source>
</evidence>
<organism evidence="12 13">
    <name type="scientific">Mycolicibacterium duvalii</name>
    <dbReference type="NCBI Taxonomy" id="39688"/>
    <lineage>
        <taxon>Bacteria</taxon>
        <taxon>Bacillati</taxon>
        <taxon>Actinomycetota</taxon>
        <taxon>Actinomycetes</taxon>
        <taxon>Mycobacteriales</taxon>
        <taxon>Mycobacteriaceae</taxon>
        <taxon>Mycolicibacterium</taxon>
    </lineage>
</organism>
<protein>
    <submittedName>
        <fullName evidence="12">Glycosyl transferase</fullName>
    </submittedName>
</protein>
<evidence type="ECO:0000256" key="4">
    <source>
        <dbReference type="ARBA" id="ARBA00022679"/>
    </source>
</evidence>
<accession>A0A7I7JU90</accession>
<reference evidence="12 13" key="1">
    <citation type="journal article" date="2019" name="Emerg. Microbes Infect.">
        <title>Comprehensive subspecies identification of 175 nontuberculous mycobacteria species based on 7547 genomic profiles.</title>
        <authorList>
            <person name="Matsumoto Y."/>
            <person name="Kinjo T."/>
            <person name="Motooka D."/>
            <person name="Nabeya D."/>
            <person name="Jung N."/>
            <person name="Uechi K."/>
            <person name="Horii T."/>
            <person name="Iida T."/>
            <person name="Fujita J."/>
            <person name="Nakamura S."/>
        </authorList>
    </citation>
    <scope>NUCLEOTIDE SEQUENCE [LARGE SCALE GENOMIC DNA]</scope>
    <source>
        <strain evidence="12 13">JCM 6396</strain>
    </source>
</reference>
<evidence type="ECO:0000313" key="12">
    <source>
        <dbReference type="EMBL" id="BBX15436.1"/>
    </source>
</evidence>
<dbReference type="PANTHER" id="PTHR33908:SF3">
    <property type="entry name" value="UNDECAPRENYL PHOSPHATE-ALPHA-4-AMINO-4-DEOXY-L-ARABINOSE ARABINOSYL TRANSFERASE"/>
    <property type="match status" value="1"/>
</dbReference>
<keyword evidence="6 9" id="KW-1133">Transmembrane helix</keyword>
<dbReference type="Proteomes" id="UP000467006">
    <property type="component" value="Chromosome"/>
</dbReference>
<evidence type="ECO:0000256" key="6">
    <source>
        <dbReference type="ARBA" id="ARBA00022989"/>
    </source>
</evidence>
<keyword evidence="5 9" id="KW-0812">Transmembrane</keyword>
<evidence type="ECO:0000256" key="2">
    <source>
        <dbReference type="ARBA" id="ARBA00022475"/>
    </source>
</evidence>
<evidence type="ECO:0000256" key="8">
    <source>
        <dbReference type="SAM" id="MobiDB-lite"/>
    </source>
</evidence>
<dbReference type="GO" id="GO:0010041">
    <property type="term" value="P:response to iron(III) ion"/>
    <property type="evidence" value="ECO:0007669"/>
    <property type="project" value="TreeGrafter"/>
</dbReference>
<keyword evidence="3" id="KW-0328">Glycosyltransferase</keyword>
<feature type="domain" description="Glycosyltransferase RgtA/B/C/D-like" evidence="10">
    <location>
        <begin position="80"/>
        <end position="233"/>
    </location>
</feature>
<evidence type="ECO:0000313" key="13">
    <source>
        <dbReference type="Proteomes" id="UP000467006"/>
    </source>
</evidence>